<gene>
    <name evidence="2" type="ORF">ACFPQ5_19870</name>
</gene>
<sequence length="344" mass="37482">MALKRVVSALFLCCLSWPVLAQTAPEPEPAQQPAVAAPTTDDGEPVPQTILVSGSRPGPGLWKVSKGDHVMWVFGSYSPVPIKMEWRSRDVEKKIAESQEYLKPPGSGISVGWGAVTALPFLMGVKKNPDGAELKDLLPPDVYARWKPLKQVYFGDDNGIERERPSFVAAQLSDRALKQAGLTNSNEITRSIEKLVDKHNVKIVDATVQVKIKDPGQAVRDFKKSAMDDVPCLAKTIDRLDGDLVAMRARANAWAVGEYEDIRKLDYGDRAACKQAMLSSSLAKNQPELLTLNERALASWVAAAEKALATNTSTFAVVHIKEILDPKGVIATLQAKGYTVEAPK</sequence>
<dbReference type="Pfam" id="PF01963">
    <property type="entry name" value="TraB_PrgY_gumN"/>
    <property type="match status" value="1"/>
</dbReference>
<comment type="caution">
    <text evidence="2">The sequence shown here is derived from an EMBL/GenBank/DDBJ whole genome shotgun (WGS) entry which is preliminary data.</text>
</comment>
<evidence type="ECO:0000313" key="2">
    <source>
        <dbReference type="EMBL" id="MFC5480465.1"/>
    </source>
</evidence>
<proteinExistence type="predicted"/>
<dbReference type="Proteomes" id="UP001596101">
    <property type="component" value="Unassembled WGS sequence"/>
</dbReference>
<dbReference type="InterPro" id="IPR002816">
    <property type="entry name" value="TraB/PrgY/GumN_fam"/>
</dbReference>
<reference evidence="3" key="1">
    <citation type="journal article" date="2019" name="Int. J. Syst. Evol. Microbiol.">
        <title>The Global Catalogue of Microorganisms (GCM) 10K type strain sequencing project: providing services to taxonomists for standard genome sequencing and annotation.</title>
        <authorList>
            <consortium name="The Broad Institute Genomics Platform"/>
            <consortium name="The Broad Institute Genome Sequencing Center for Infectious Disease"/>
            <person name="Wu L."/>
            <person name="Ma J."/>
        </authorList>
    </citation>
    <scope>NUCLEOTIDE SEQUENCE [LARGE SCALE GENOMIC DNA]</scope>
    <source>
        <strain evidence="3">CCUG 43111</strain>
    </source>
</reference>
<keyword evidence="1" id="KW-0732">Signal</keyword>
<organism evidence="2 3">
    <name type="scientific">Massilia suwonensis</name>
    <dbReference type="NCBI Taxonomy" id="648895"/>
    <lineage>
        <taxon>Bacteria</taxon>
        <taxon>Pseudomonadati</taxon>
        <taxon>Pseudomonadota</taxon>
        <taxon>Betaproteobacteria</taxon>
        <taxon>Burkholderiales</taxon>
        <taxon>Oxalobacteraceae</taxon>
        <taxon>Telluria group</taxon>
        <taxon>Massilia</taxon>
    </lineage>
</organism>
<evidence type="ECO:0000313" key="3">
    <source>
        <dbReference type="Proteomes" id="UP001596101"/>
    </source>
</evidence>
<feature type="chain" id="PRO_5046203135" evidence="1">
    <location>
        <begin position="22"/>
        <end position="344"/>
    </location>
</feature>
<evidence type="ECO:0000256" key="1">
    <source>
        <dbReference type="SAM" id="SignalP"/>
    </source>
</evidence>
<feature type="signal peptide" evidence="1">
    <location>
        <begin position="1"/>
        <end position="21"/>
    </location>
</feature>
<keyword evidence="3" id="KW-1185">Reference proteome</keyword>
<protein>
    <submittedName>
        <fullName evidence="2">TraB/GumN family protein</fullName>
    </submittedName>
</protein>
<dbReference type="EMBL" id="JBHSMR010000013">
    <property type="protein sequence ID" value="MFC5480465.1"/>
    <property type="molecule type" value="Genomic_DNA"/>
</dbReference>
<name>A0ABW0MQE2_9BURK</name>
<dbReference type="CDD" id="cd14788">
    <property type="entry name" value="GumN"/>
    <property type="match status" value="1"/>
</dbReference>
<dbReference type="RefSeq" id="WP_379759832.1">
    <property type="nucleotide sequence ID" value="NZ_JBHSMR010000013.1"/>
</dbReference>
<accession>A0ABW0MQE2</accession>